<dbReference type="Proteomes" id="UP001597012">
    <property type="component" value="Unassembled WGS sequence"/>
</dbReference>
<gene>
    <name evidence="1" type="ORF">ACFQZJ_07615</name>
</gene>
<name>A0ABW3B2I7_9FLAO</name>
<dbReference type="EMBL" id="JBHTHY010000005">
    <property type="protein sequence ID" value="MFD0797322.1"/>
    <property type="molecule type" value="Genomic_DNA"/>
</dbReference>
<comment type="caution">
    <text evidence="1">The sequence shown here is derived from an EMBL/GenBank/DDBJ whole genome shotgun (WGS) entry which is preliminary data.</text>
</comment>
<dbReference type="RefSeq" id="WP_379933568.1">
    <property type="nucleotide sequence ID" value="NZ_JBHTHY010000005.1"/>
</dbReference>
<evidence type="ECO:0000313" key="2">
    <source>
        <dbReference type="Proteomes" id="UP001597012"/>
    </source>
</evidence>
<proteinExistence type="predicted"/>
<sequence>MEKIDEVIYNENLHFEHRNWISELHFWKDELKTFNNRLSELVTRYTNAEVLKQLEHHQNQFALHKGIIDDLEETIEKHEARIAGQSKTGKEALDVSMAKNHIAFREKMQTQRNIYNDEKKAFFKFLGKYM</sequence>
<evidence type="ECO:0000313" key="1">
    <source>
        <dbReference type="EMBL" id="MFD0797322.1"/>
    </source>
</evidence>
<reference evidence="2" key="1">
    <citation type="journal article" date="2019" name="Int. J. Syst. Evol. Microbiol.">
        <title>The Global Catalogue of Microorganisms (GCM) 10K type strain sequencing project: providing services to taxonomists for standard genome sequencing and annotation.</title>
        <authorList>
            <consortium name="The Broad Institute Genomics Platform"/>
            <consortium name="The Broad Institute Genome Sequencing Center for Infectious Disease"/>
            <person name="Wu L."/>
            <person name="Ma J."/>
        </authorList>
    </citation>
    <scope>NUCLEOTIDE SEQUENCE [LARGE SCALE GENOMIC DNA]</scope>
    <source>
        <strain evidence="2">CCUG 61948</strain>
    </source>
</reference>
<organism evidence="1 2">
    <name type="scientific">Maribacter chungangensis</name>
    <dbReference type="NCBI Taxonomy" id="1069117"/>
    <lineage>
        <taxon>Bacteria</taxon>
        <taxon>Pseudomonadati</taxon>
        <taxon>Bacteroidota</taxon>
        <taxon>Flavobacteriia</taxon>
        <taxon>Flavobacteriales</taxon>
        <taxon>Flavobacteriaceae</taxon>
        <taxon>Maribacter</taxon>
    </lineage>
</organism>
<accession>A0ABW3B2I7</accession>
<keyword evidence="2" id="KW-1185">Reference proteome</keyword>
<protein>
    <submittedName>
        <fullName evidence="1">Uncharacterized protein</fullName>
    </submittedName>
</protein>